<organism evidence="1">
    <name type="scientific">mine drainage metagenome</name>
    <dbReference type="NCBI Taxonomy" id="410659"/>
    <lineage>
        <taxon>unclassified sequences</taxon>
        <taxon>metagenomes</taxon>
        <taxon>ecological metagenomes</taxon>
    </lineage>
</organism>
<dbReference type="AlphaFoldDB" id="A0A1J5R7K0"/>
<protein>
    <submittedName>
        <fullName evidence="1">Uncharacterized protein</fullName>
    </submittedName>
</protein>
<name>A0A1J5R7K0_9ZZZZ</name>
<accession>A0A1J5R7K0</accession>
<comment type="caution">
    <text evidence="1">The sequence shown here is derived from an EMBL/GenBank/DDBJ whole genome shotgun (WGS) entry which is preliminary data.</text>
</comment>
<reference evidence="1" key="1">
    <citation type="submission" date="2016-10" db="EMBL/GenBank/DDBJ databases">
        <title>Sequence of Gallionella enrichment culture.</title>
        <authorList>
            <person name="Poehlein A."/>
            <person name="Muehling M."/>
            <person name="Daniel R."/>
        </authorList>
    </citation>
    <scope>NUCLEOTIDE SEQUENCE</scope>
</reference>
<proteinExistence type="predicted"/>
<dbReference type="EMBL" id="MLJW01000643">
    <property type="protein sequence ID" value="OIQ84133.1"/>
    <property type="molecule type" value="Genomic_DNA"/>
</dbReference>
<sequence length="190" mass="20819">MLNFEAPASRIAFTEYDLAVQACDERVDRLSTLLLQAIPQRQDPPKGTDLPVHSQAELDAMADSLNSRPRASPGVLCFTVVGRDRLVEAGAVAGDAATLVDQILTLLDVGRYSRLLSAPRAGLRPALPSWGSTKLGAARRFLESNAASSSSEGVVRRAHGVFHFRFATRPIEACRVRNRRIKPRTHRAHR</sequence>
<evidence type="ECO:0000313" key="1">
    <source>
        <dbReference type="EMBL" id="OIQ84133.1"/>
    </source>
</evidence>
<gene>
    <name evidence="1" type="ORF">GALL_340480</name>
</gene>